<dbReference type="CDD" id="cd00293">
    <property type="entry name" value="USP-like"/>
    <property type="match status" value="1"/>
</dbReference>
<feature type="domain" description="UspA" evidence="2">
    <location>
        <begin position="2"/>
        <end position="130"/>
    </location>
</feature>
<evidence type="ECO:0000256" key="1">
    <source>
        <dbReference type="ARBA" id="ARBA00008791"/>
    </source>
</evidence>
<dbReference type="Proteomes" id="UP000231203">
    <property type="component" value="Unassembled WGS sequence"/>
</dbReference>
<dbReference type="EMBL" id="PDTI01000007">
    <property type="protein sequence ID" value="PIE63425.1"/>
    <property type="molecule type" value="Genomic_DNA"/>
</dbReference>
<reference evidence="3 4" key="1">
    <citation type="submission" date="2017-10" db="EMBL/GenBank/DDBJ databases">
        <title>Novel microbial diversity and functional potential in the marine mammal oral microbiome.</title>
        <authorList>
            <person name="Dudek N.K."/>
            <person name="Sun C.L."/>
            <person name="Burstein D."/>
            <person name="Kantor R.S."/>
            <person name="Aliaga Goltsman D.S."/>
            <person name="Bik E.M."/>
            <person name="Thomas B.C."/>
            <person name="Banfield J.F."/>
            <person name="Relman D.A."/>
        </authorList>
    </citation>
    <scope>NUCLEOTIDE SEQUENCE [LARGE SCALE GENOMIC DNA]</scope>
    <source>
        <strain evidence="3">DOLJORAL78_47_202</strain>
    </source>
</reference>
<accession>A0A2G6MTT2</accession>
<dbReference type="AlphaFoldDB" id="A0A2G6MTT2"/>
<dbReference type="InterPro" id="IPR006016">
    <property type="entry name" value="UspA"/>
</dbReference>
<dbReference type="Gene3D" id="3.40.50.620">
    <property type="entry name" value="HUPs"/>
    <property type="match status" value="1"/>
</dbReference>
<dbReference type="Pfam" id="PF00582">
    <property type="entry name" value="Usp"/>
    <property type="match status" value="1"/>
</dbReference>
<comment type="similarity">
    <text evidence="1">Belongs to the universal stress protein A family.</text>
</comment>
<dbReference type="PRINTS" id="PR01438">
    <property type="entry name" value="UNVRSLSTRESS"/>
</dbReference>
<dbReference type="SUPFAM" id="SSF52402">
    <property type="entry name" value="Adenine nucleotide alpha hydrolases-like"/>
    <property type="match status" value="1"/>
</dbReference>
<comment type="caution">
    <text evidence="3">The sequence shown here is derived from an EMBL/GenBank/DDBJ whole genome shotgun (WGS) entry which is preliminary data.</text>
</comment>
<evidence type="ECO:0000259" key="2">
    <source>
        <dbReference type="Pfam" id="PF00582"/>
    </source>
</evidence>
<gene>
    <name evidence="3" type="ORF">CSA25_00360</name>
</gene>
<dbReference type="PANTHER" id="PTHR46268:SF6">
    <property type="entry name" value="UNIVERSAL STRESS PROTEIN UP12"/>
    <property type="match status" value="1"/>
</dbReference>
<evidence type="ECO:0000313" key="4">
    <source>
        <dbReference type="Proteomes" id="UP000231203"/>
    </source>
</evidence>
<sequence length="130" mass="14331">MKILIGYKGINIGQDLLQLAVEHAKAFSATVLVVTSMLEGTEKDQKKILEAEKNLDQAQVFFKTQGIPCEKHLLIRGMEPGQDIVAFANEKKVDEIIIGVRSRSNISKLLFGSTAQTVILEAHCPVITVR</sequence>
<name>A0A2G6MTT2_9BACT</name>
<proteinExistence type="inferred from homology"/>
<dbReference type="PANTHER" id="PTHR46268">
    <property type="entry name" value="STRESS RESPONSE PROTEIN NHAX"/>
    <property type="match status" value="1"/>
</dbReference>
<evidence type="ECO:0000313" key="3">
    <source>
        <dbReference type="EMBL" id="PIE63425.1"/>
    </source>
</evidence>
<protein>
    <submittedName>
        <fullName evidence="3">Universal stress protein UspA</fullName>
    </submittedName>
</protein>
<organism evidence="3 4">
    <name type="scientific">Desulfobacter postgatei</name>
    <dbReference type="NCBI Taxonomy" id="2293"/>
    <lineage>
        <taxon>Bacteria</taxon>
        <taxon>Pseudomonadati</taxon>
        <taxon>Thermodesulfobacteriota</taxon>
        <taxon>Desulfobacteria</taxon>
        <taxon>Desulfobacterales</taxon>
        <taxon>Desulfobacteraceae</taxon>
        <taxon>Desulfobacter</taxon>
    </lineage>
</organism>
<dbReference type="InterPro" id="IPR014729">
    <property type="entry name" value="Rossmann-like_a/b/a_fold"/>
</dbReference>
<dbReference type="InterPro" id="IPR006015">
    <property type="entry name" value="Universal_stress_UspA"/>
</dbReference>